<keyword evidence="3" id="KW-1185">Reference proteome</keyword>
<dbReference type="KEGG" id="loa:LOAG_06560"/>
<dbReference type="GeneID" id="9943974"/>
<dbReference type="Proteomes" id="UP000095285">
    <property type="component" value="Unassembled WGS sequence"/>
</dbReference>
<evidence type="ECO:0000313" key="2">
    <source>
        <dbReference type="EMBL" id="EFO21927.2"/>
    </source>
</evidence>
<reference evidence="2 3" key="1">
    <citation type="submission" date="2012-04" db="EMBL/GenBank/DDBJ databases">
        <title>The Genome Sequence of Loa loa.</title>
        <authorList>
            <consortium name="The Broad Institute Genome Sequencing Platform"/>
            <consortium name="Broad Institute Genome Sequencing Center for Infectious Disease"/>
            <person name="Nutman T.B."/>
            <person name="Fink D.L."/>
            <person name="Russ C."/>
            <person name="Young S."/>
            <person name="Zeng Q."/>
            <person name="Gargeya S."/>
            <person name="Alvarado L."/>
            <person name="Berlin A."/>
            <person name="Chapman S.B."/>
            <person name="Chen Z."/>
            <person name="Freedman E."/>
            <person name="Gellesch M."/>
            <person name="Goldberg J."/>
            <person name="Griggs A."/>
            <person name="Gujja S."/>
            <person name="Heilman E.R."/>
            <person name="Heiman D."/>
            <person name="Howarth C."/>
            <person name="Mehta T."/>
            <person name="Neiman D."/>
            <person name="Pearson M."/>
            <person name="Roberts A."/>
            <person name="Saif S."/>
            <person name="Shea T."/>
            <person name="Shenoy N."/>
            <person name="Sisk P."/>
            <person name="Stolte C."/>
            <person name="Sykes S."/>
            <person name="White J."/>
            <person name="Yandava C."/>
            <person name="Haas B."/>
            <person name="Henn M.R."/>
            <person name="Nusbaum C."/>
            <person name="Birren B."/>
        </authorList>
    </citation>
    <scope>NUCLEOTIDE SEQUENCE [LARGE SCALE GENOMIC DNA]</scope>
</reference>
<dbReference type="AlphaFoldDB" id="A0A1I7W0T8"/>
<organism evidence="3 4">
    <name type="scientific">Loa loa</name>
    <name type="common">Eye worm</name>
    <name type="synonym">Filaria loa</name>
    <dbReference type="NCBI Taxonomy" id="7209"/>
    <lineage>
        <taxon>Eukaryota</taxon>
        <taxon>Metazoa</taxon>
        <taxon>Ecdysozoa</taxon>
        <taxon>Nematoda</taxon>
        <taxon>Chromadorea</taxon>
        <taxon>Rhabditida</taxon>
        <taxon>Spirurina</taxon>
        <taxon>Spiruromorpha</taxon>
        <taxon>Filarioidea</taxon>
        <taxon>Onchocercidae</taxon>
        <taxon>Loa</taxon>
    </lineage>
</organism>
<feature type="region of interest" description="Disordered" evidence="1">
    <location>
        <begin position="45"/>
        <end position="83"/>
    </location>
</feature>
<sequence length="83" mass="9412">MDLDVASFGEGSGVLTAALPTVRTKRVRHKWTSAFRVMQSLHRLKNPPLGTKSEKYSDHFIESTPPKEISKKSDIRFSHSSLW</sequence>
<evidence type="ECO:0000313" key="3">
    <source>
        <dbReference type="Proteomes" id="UP000095285"/>
    </source>
</evidence>
<feature type="compositionally biased region" description="Basic and acidic residues" evidence="1">
    <location>
        <begin position="68"/>
        <end position="77"/>
    </location>
</feature>
<dbReference type="RefSeq" id="XP_020302569.1">
    <property type="nucleotide sequence ID" value="XM_020447171.1"/>
</dbReference>
<evidence type="ECO:0000256" key="1">
    <source>
        <dbReference type="SAM" id="MobiDB-lite"/>
    </source>
</evidence>
<dbReference type="EMBL" id="JH712178">
    <property type="protein sequence ID" value="EFO21927.2"/>
    <property type="molecule type" value="Genomic_DNA"/>
</dbReference>
<protein>
    <submittedName>
        <fullName evidence="2 4">Uncharacterized protein</fullName>
    </submittedName>
</protein>
<dbReference type="WBParaSite" id="EN70_834">
    <property type="protein sequence ID" value="EN70_834"/>
    <property type="gene ID" value="EN70_834"/>
</dbReference>
<evidence type="ECO:0000313" key="4">
    <source>
        <dbReference type="WBParaSite" id="EN70_834"/>
    </source>
</evidence>
<proteinExistence type="predicted"/>
<accession>A0A1S0TXP9</accession>
<accession>A0A1I7W0T8</accession>
<dbReference type="InParanoid" id="A0A1I7W0T8"/>
<dbReference type="OrthoDB" id="5863129at2759"/>
<name>A0A1I7W0T8_LOALO</name>
<dbReference type="CTD" id="9943974"/>
<reference evidence="4" key="2">
    <citation type="submission" date="2016-11" db="UniProtKB">
        <authorList>
            <consortium name="WormBaseParasite"/>
        </authorList>
    </citation>
    <scope>IDENTIFICATION</scope>
</reference>
<gene>
    <name evidence="2 4" type="ORF">LOAG_06560</name>
</gene>
<feature type="compositionally biased region" description="Basic and acidic residues" evidence="1">
    <location>
        <begin position="52"/>
        <end position="61"/>
    </location>
</feature>